<protein>
    <submittedName>
        <fullName evidence="1">Uncharacterized protein</fullName>
    </submittedName>
</protein>
<proteinExistence type="predicted"/>
<reference evidence="1 2" key="1">
    <citation type="journal article" date="2014" name="Nat. Commun.">
        <title>Klebsormidium flaccidum genome reveals primary factors for plant terrestrial adaptation.</title>
        <authorList>
            <person name="Hori K."/>
            <person name="Maruyama F."/>
            <person name="Fujisawa T."/>
            <person name="Togashi T."/>
            <person name="Yamamoto N."/>
            <person name="Seo M."/>
            <person name="Sato S."/>
            <person name="Yamada T."/>
            <person name="Mori H."/>
            <person name="Tajima N."/>
            <person name="Moriyama T."/>
            <person name="Ikeuchi M."/>
            <person name="Watanabe M."/>
            <person name="Wada H."/>
            <person name="Kobayashi K."/>
            <person name="Saito M."/>
            <person name="Masuda T."/>
            <person name="Sasaki-Sekimoto Y."/>
            <person name="Mashiguchi K."/>
            <person name="Awai K."/>
            <person name="Shimojima M."/>
            <person name="Masuda S."/>
            <person name="Iwai M."/>
            <person name="Nobusawa T."/>
            <person name="Narise T."/>
            <person name="Kondo S."/>
            <person name="Saito H."/>
            <person name="Sato R."/>
            <person name="Murakawa M."/>
            <person name="Ihara Y."/>
            <person name="Oshima-Yamada Y."/>
            <person name="Ohtaka K."/>
            <person name="Satoh M."/>
            <person name="Sonobe K."/>
            <person name="Ishii M."/>
            <person name="Ohtani R."/>
            <person name="Kanamori-Sato M."/>
            <person name="Honoki R."/>
            <person name="Miyazaki D."/>
            <person name="Mochizuki H."/>
            <person name="Umetsu J."/>
            <person name="Higashi K."/>
            <person name="Shibata D."/>
            <person name="Kamiya Y."/>
            <person name="Sato N."/>
            <person name="Nakamura Y."/>
            <person name="Tabata S."/>
            <person name="Ida S."/>
            <person name="Kurokawa K."/>
            <person name="Ohta H."/>
        </authorList>
    </citation>
    <scope>NUCLEOTIDE SEQUENCE [LARGE SCALE GENOMIC DNA]</scope>
    <source>
        <strain evidence="1 2">NIES-2285</strain>
    </source>
</reference>
<keyword evidence="2" id="KW-1185">Reference proteome</keyword>
<dbReference type="AlphaFoldDB" id="A0A0U9HKG4"/>
<dbReference type="GO" id="GO:0005739">
    <property type="term" value="C:mitochondrion"/>
    <property type="evidence" value="ECO:0007669"/>
    <property type="project" value="GOC"/>
</dbReference>
<sequence>MGLKRLADRLKVDPKKLKKQEMPCFTELMRFFGALKKVGYDADKCQAEKVALQEAINEMDTRKGHKDTINYHLQRIAKDMGIRR</sequence>
<dbReference type="Proteomes" id="UP000054558">
    <property type="component" value="Unassembled WGS sequence"/>
</dbReference>
<dbReference type="EMBL" id="DF237292">
    <property type="protein sequence ID" value="GAQ87299.1"/>
    <property type="molecule type" value="Genomic_DNA"/>
</dbReference>
<organism evidence="1 2">
    <name type="scientific">Klebsormidium nitens</name>
    <name type="common">Green alga</name>
    <name type="synonym">Ulothrix nitens</name>
    <dbReference type="NCBI Taxonomy" id="105231"/>
    <lineage>
        <taxon>Eukaryota</taxon>
        <taxon>Viridiplantae</taxon>
        <taxon>Streptophyta</taxon>
        <taxon>Klebsormidiophyceae</taxon>
        <taxon>Klebsormidiales</taxon>
        <taxon>Klebsormidiaceae</taxon>
        <taxon>Klebsormidium</taxon>
    </lineage>
</organism>
<gene>
    <name evidence="1" type="ORF">KFL_003430180</name>
</gene>
<name>A0A0U9HKG4_KLENI</name>
<dbReference type="InterPro" id="IPR017264">
    <property type="entry name" value="Ribosomal_mS37_fun"/>
</dbReference>
<dbReference type="PANTHER" id="PTHR28066">
    <property type="entry name" value="37S RIBOSOMAL PROTEIN MRP10, MITOCHONDRIAL"/>
    <property type="match status" value="1"/>
</dbReference>
<dbReference type="PANTHER" id="PTHR28066:SF1">
    <property type="entry name" value="SMALL RIBOSOMAL SUBUNIT PROTEIN MS37"/>
    <property type="match status" value="1"/>
</dbReference>
<accession>A0A0U9HKG4</accession>
<dbReference type="GO" id="GO:0003735">
    <property type="term" value="F:structural constituent of ribosome"/>
    <property type="evidence" value="ECO:0007669"/>
    <property type="project" value="InterPro"/>
</dbReference>
<dbReference type="OMA" id="CMELQAK"/>
<dbReference type="GO" id="GO:0032543">
    <property type="term" value="P:mitochondrial translation"/>
    <property type="evidence" value="ECO:0007669"/>
    <property type="project" value="InterPro"/>
</dbReference>
<dbReference type="OrthoDB" id="494426at2759"/>
<evidence type="ECO:0000313" key="2">
    <source>
        <dbReference type="Proteomes" id="UP000054558"/>
    </source>
</evidence>
<evidence type="ECO:0000313" key="1">
    <source>
        <dbReference type="EMBL" id="GAQ87299.1"/>
    </source>
</evidence>